<evidence type="ECO:0000313" key="3">
    <source>
        <dbReference type="Proteomes" id="UP000316238"/>
    </source>
</evidence>
<dbReference type="AlphaFoldDB" id="A0A521FZH7"/>
<reference evidence="2" key="1">
    <citation type="submission" date="2017-07" db="EMBL/GenBank/DDBJ databases">
        <title>The cable genome - Insights into the physiology and evolution of filamentous bacteria capable of sulfide oxidation via long distance electron transfer.</title>
        <authorList>
            <person name="Thorup C."/>
            <person name="Bjerg J.T."/>
            <person name="Schreiber L."/>
            <person name="Nielsen L.P."/>
            <person name="Kjeldsen K.U."/>
            <person name="Boesen T."/>
            <person name="Boggild A."/>
            <person name="Meysman F."/>
            <person name="Geelhoed J."/>
            <person name="Schramm A."/>
        </authorList>
    </citation>
    <scope>NUCLEOTIDE SEQUENCE [LARGE SCALE GENOMIC DNA]</scope>
    <source>
        <strain evidence="2">GS</strain>
    </source>
</reference>
<name>A0A521FZH7_9BACT</name>
<evidence type="ECO:0000313" key="2">
    <source>
        <dbReference type="EMBL" id="TAA74168.1"/>
    </source>
</evidence>
<comment type="caution">
    <text evidence="2">The sequence shown here is derived from an EMBL/GenBank/DDBJ whole genome shotgun (WGS) entry which is preliminary data.</text>
</comment>
<gene>
    <name evidence="2" type="ORF">CDV28_13721</name>
</gene>
<feature type="chain" id="PRO_5021916424" evidence="1">
    <location>
        <begin position="28"/>
        <end position="350"/>
    </location>
</feature>
<proteinExistence type="predicted"/>
<sequence>MKILKEAVLFSMFMAAFLSLGIGQAAAQATCGDKVWTLWAGQHINVGTVTVKNDAENVYVTYAIDTATQPSATFGTLHMWMGNDLSMLPGGGAKRPSPGQLPYHSGVDPYPSSEGLTSYTFTVPLASINVTIAPETCPNLPPLYVVTHAEVRDVDDGSGSLSGQTAFGGDQPGSGKSWWFYGLYTICCDFGGGDGLCFTETAFAKGTHIWTTLKQSNPENLPSLKLTNNRWGWAINLTKTGTATYEIWAGAGLNKTANGTLAGTLTVNWNGEAAEVKYSLNPGNALEEVHIYAADAKPTTVAPGQYGYPSEGYDVGGVQEFSYTVPLKDVDGKGGVWLIAHAVVSGGQCE</sequence>
<organism evidence="2 3">
    <name type="scientific">Candidatus Electronema aureum</name>
    <dbReference type="NCBI Taxonomy" id="2005002"/>
    <lineage>
        <taxon>Bacteria</taxon>
        <taxon>Pseudomonadati</taxon>
        <taxon>Thermodesulfobacteriota</taxon>
        <taxon>Desulfobulbia</taxon>
        <taxon>Desulfobulbales</taxon>
        <taxon>Desulfobulbaceae</taxon>
        <taxon>Candidatus Electronema</taxon>
    </lineage>
</organism>
<keyword evidence="1" id="KW-0732">Signal</keyword>
<evidence type="ECO:0000256" key="1">
    <source>
        <dbReference type="SAM" id="SignalP"/>
    </source>
</evidence>
<keyword evidence="3" id="KW-1185">Reference proteome</keyword>
<dbReference type="Proteomes" id="UP000316238">
    <property type="component" value="Unassembled WGS sequence"/>
</dbReference>
<feature type="signal peptide" evidence="1">
    <location>
        <begin position="1"/>
        <end position="27"/>
    </location>
</feature>
<protein>
    <submittedName>
        <fullName evidence="2">Uncharacterized protein</fullName>
    </submittedName>
</protein>
<accession>A0A521FZH7</accession>
<dbReference type="EMBL" id="NQJD01000037">
    <property type="protein sequence ID" value="TAA74168.1"/>
    <property type="molecule type" value="Genomic_DNA"/>
</dbReference>